<sequence length="116" mass="13382">MLLFDNPVSLSPSPARLFIMTHYYKILTRLQIDNFNSQTSAFLLNLKIIALGLSKSLKICRNFPVWGRTRVTFCSTSEVYDVFPSIHLSNKFEGDGIEENEEFELLVKISQFPLYL</sequence>
<reference evidence="1 2" key="1">
    <citation type="submission" date="2018-10" db="EMBL/GenBank/DDBJ databases">
        <title>A high-quality apple genome assembly.</title>
        <authorList>
            <person name="Hu J."/>
        </authorList>
    </citation>
    <scope>NUCLEOTIDE SEQUENCE [LARGE SCALE GENOMIC DNA]</scope>
    <source>
        <strain evidence="2">cv. HFTH1</strain>
        <tissue evidence="1">Young leaf</tissue>
    </source>
</reference>
<name>A0A498J0I6_MALDO</name>
<evidence type="ECO:0000313" key="2">
    <source>
        <dbReference type="Proteomes" id="UP000290289"/>
    </source>
</evidence>
<protein>
    <submittedName>
        <fullName evidence="1">Uncharacterized protein</fullName>
    </submittedName>
</protein>
<proteinExistence type="predicted"/>
<dbReference type="EMBL" id="RDQH01000336">
    <property type="protein sequence ID" value="RXH88047.1"/>
    <property type="molecule type" value="Genomic_DNA"/>
</dbReference>
<accession>A0A498J0I6</accession>
<gene>
    <name evidence="1" type="ORF">DVH24_037692</name>
</gene>
<evidence type="ECO:0000313" key="1">
    <source>
        <dbReference type="EMBL" id="RXH88047.1"/>
    </source>
</evidence>
<comment type="caution">
    <text evidence="1">The sequence shown here is derived from an EMBL/GenBank/DDBJ whole genome shotgun (WGS) entry which is preliminary data.</text>
</comment>
<keyword evidence="2" id="KW-1185">Reference proteome</keyword>
<dbReference type="AlphaFoldDB" id="A0A498J0I6"/>
<dbReference type="Proteomes" id="UP000290289">
    <property type="component" value="Chromosome 10"/>
</dbReference>
<dbReference type="STRING" id="3750.A0A498J0I6"/>
<organism evidence="1 2">
    <name type="scientific">Malus domestica</name>
    <name type="common">Apple</name>
    <name type="synonym">Pyrus malus</name>
    <dbReference type="NCBI Taxonomy" id="3750"/>
    <lineage>
        <taxon>Eukaryota</taxon>
        <taxon>Viridiplantae</taxon>
        <taxon>Streptophyta</taxon>
        <taxon>Embryophyta</taxon>
        <taxon>Tracheophyta</taxon>
        <taxon>Spermatophyta</taxon>
        <taxon>Magnoliopsida</taxon>
        <taxon>eudicotyledons</taxon>
        <taxon>Gunneridae</taxon>
        <taxon>Pentapetalae</taxon>
        <taxon>rosids</taxon>
        <taxon>fabids</taxon>
        <taxon>Rosales</taxon>
        <taxon>Rosaceae</taxon>
        <taxon>Amygdaloideae</taxon>
        <taxon>Maleae</taxon>
        <taxon>Malus</taxon>
    </lineage>
</organism>